<sequence length="54" mass="5738">MALDVAFPRCPWGACRACCWVAFGFCPCDGGCGEALAAFVTPISRSHRLCCPRG</sequence>
<protein>
    <submittedName>
        <fullName evidence="1">Uncharacterized protein</fullName>
    </submittedName>
</protein>
<dbReference type="EMBL" id="QXFW01000582">
    <property type="protein sequence ID" value="KAE9008097.1"/>
    <property type="molecule type" value="Genomic_DNA"/>
</dbReference>
<evidence type="ECO:0000313" key="1">
    <source>
        <dbReference type="EMBL" id="KAE9008097.1"/>
    </source>
</evidence>
<name>A0A6A3KQW0_9STRA</name>
<comment type="caution">
    <text evidence="1">The sequence shown here is derived from an EMBL/GenBank/DDBJ whole genome shotgun (WGS) entry which is preliminary data.</text>
</comment>
<organism evidence="1 2">
    <name type="scientific">Phytophthora fragariae</name>
    <dbReference type="NCBI Taxonomy" id="53985"/>
    <lineage>
        <taxon>Eukaryota</taxon>
        <taxon>Sar</taxon>
        <taxon>Stramenopiles</taxon>
        <taxon>Oomycota</taxon>
        <taxon>Peronosporomycetes</taxon>
        <taxon>Peronosporales</taxon>
        <taxon>Peronosporaceae</taxon>
        <taxon>Phytophthora</taxon>
    </lineage>
</organism>
<evidence type="ECO:0000313" key="2">
    <source>
        <dbReference type="Proteomes" id="UP000460718"/>
    </source>
</evidence>
<dbReference type="Proteomes" id="UP000460718">
    <property type="component" value="Unassembled WGS sequence"/>
</dbReference>
<reference evidence="1 2" key="1">
    <citation type="submission" date="2018-09" db="EMBL/GenBank/DDBJ databases">
        <title>Genomic investigation of the strawberry pathogen Phytophthora fragariae indicates pathogenicity is determined by transcriptional variation in three key races.</title>
        <authorList>
            <person name="Adams T.M."/>
            <person name="Armitage A.D."/>
            <person name="Sobczyk M.K."/>
            <person name="Bates H.J."/>
            <person name="Dunwell J.M."/>
            <person name="Nellist C.F."/>
            <person name="Harrison R.J."/>
        </authorList>
    </citation>
    <scope>NUCLEOTIDE SEQUENCE [LARGE SCALE GENOMIC DNA]</scope>
    <source>
        <strain evidence="1 2">SCRP245</strain>
    </source>
</reference>
<gene>
    <name evidence="1" type="ORF">PF011_g10844</name>
</gene>
<dbReference type="AlphaFoldDB" id="A0A6A3KQW0"/>
<proteinExistence type="predicted"/>
<accession>A0A6A3KQW0</accession>